<protein>
    <submittedName>
        <fullName evidence="2">Outer membrane autotransporter barrel domain-containing protein</fullName>
    </submittedName>
</protein>
<evidence type="ECO:0000313" key="2">
    <source>
        <dbReference type="EMBL" id="EKJ94744.1"/>
    </source>
</evidence>
<name>A0ABN0HJX7_RHILU</name>
<dbReference type="Gene3D" id="2.40.128.130">
    <property type="entry name" value="Autotransporter beta-domain"/>
    <property type="match status" value="1"/>
</dbReference>
<accession>A0ABN0HJX7</accession>
<dbReference type="SUPFAM" id="SSF103515">
    <property type="entry name" value="Autotransporter"/>
    <property type="match status" value="1"/>
</dbReference>
<keyword evidence="3" id="KW-1185">Reference proteome</keyword>
<gene>
    <name evidence="2" type="ORF">C241_15628</name>
</gene>
<evidence type="ECO:0000313" key="3">
    <source>
        <dbReference type="Proteomes" id="UP000017668"/>
    </source>
</evidence>
<dbReference type="InterPro" id="IPR005546">
    <property type="entry name" value="Autotransporte_beta"/>
</dbReference>
<evidence type="ECO:0000259" key="1">
    <source>
        <dbReference type="PROSITE" id="PS51208"/>
    </source>
</evidence>
<sequence length="78" mass="8107">MLGWRHAFGDTTPEITHAFAGSSPFTVAGSPIAQNTVAVEVGLTLDLTPNATLGISYQGQIAGQAQDHGLKANLGIRF</sequence>
<dbReference type="Pfam" id="PF03797">
    <property type="entry name" value="Autotransporter"/>
    <property type="match status" value="1"/>
</dbReference>
<comment type="caution">
    <text evidence="2">The sequence shown here is derived from an EMBL/GenBank/DDBJ whole genome shotgun (WGS) entry which is preliminary data.</text>
</comment>
<organism evidence="2 3">
    <name type="scientific">Bradyrhizobium lupini HPC(L)</name>
    <dbReference type="NCBI Taxonomy" id="1229491"/>
    <lineage>
        <taxon>Bacteria</taxon>
        <taxon>Pseudomonadati</taxon>
        <taxon>Pseudomonadota</taxon>
        <taxon>Alphaproteobacteria</taxon>
        <taxon>Hyphomicrobiales</taxon>
        <taxon>Nitrobacteraceae</taxon>
        <taxon>Bradyrhizobium</taxon>
    </lineage>
</organism>
<dbReference type="Proteomes" id="UP000017668">
    <property type="component" value="Unassembled WGS sequence"/>
</dbReference>
<dbReference type="InterPro" id="IPR036709">
    <property type="entry name" value="Autotransporte_beta_dom_sf"/>
</dbReference>
<feature type="domain" description="Autotransporter" evidence="1">
    <location>
        <begin position="1"/>
        <end position="78"/>
    </location>
</feature>
<dbReference type="NCBIfam" id="TIGR01414">
    <property type="entry name" value="autotrans_barl"/>
    <property type="match status" value="1"/>
</dbReference>
<dbReference type="EMBL" id="AMQQ01000023">
    <property type="protein sequence ID" value="EKJ94744.1"/>
    <property type="molecule type" value="Genomic_DNA"/>
</dbReference>
<dbReference type="InterPro" id="IPR006315">
    <property type="entry name" value="OM_autotransptr_brl_dom"/>
</dbReference>
<proteinExistence type="predicted"/>
<dbReference type="PROSITE" id="PS51208">
    <property type="entry name" value="AUTOTRANSPORTER"/>
    <property type="match status" value="1"/>
</dbReference>
<reference evidence="2 3" key="1">
    <citation type="journal article" date="2013" name="Genome Announc.">
        <title>Genome Sequence of Rhizobium lupini HPC(L) Isolated from Saline Desert Soil, Kutch (Gujarat).</title>
        <authorList>
            <person name="Agarwal L."/>
            <person name="Purohit H.J."/>
        </authorList>
    </citation>
    <scope>NUCLEOTIDE SEQUENCE [LARGE SCALE GENOMIC DNA]</scope>
    <source>
        <strain evidence="3">HPC(L)</strain>
    </source>
</reference>